<keyword evidence="3" id="KW-1185">Reference proteome</keyword>
<evidence type="ECO:0000313" key="2">
    <source>
        <dbReference type="EMBL" id="KDO75165.1"/>
    </source>
</evidence>
<dbReference type="Proteomes" id="UP000027120">
    <property type="component" value="Unassembled WGS sequence"/>
</dbReference>
<protein>
    <recommendedName>
        <fullName evidence="1">CWZF3/5/7 THD domain-containing protein</fullName>
    </recommendedName>
</protein>
<dbReference type="InterPro" id="IPR056406">
    <property type="entry name" value="THD_CWZF3/5/7"/>
</dbReference>
<dbReference type="PANTHER" id="PTHR46524:SF12">
    <property type="entry name" value="CW-TYPE DOMAIN-CONTAINING PROTEIN"/>
    <property type="match status" value="1"/>
</dbReference>
<dbReference type="Pfam" id="PF24756">
    <property type="entry name" value="THD_CWZF3-5-7"/>
    <property type="match status" value="1"/>
</dbReference>
<evidence type="ECO:0000313" key="3">
    <source>
        <dbReference type="Proteomes" id="UP000027120"/>
    </source>
</evidence>
<dbReference type="InterPro" id="IPR055300">
    <property type="entry name" value="CWZF3/5/7"/>
</dbReference>
<sequence>MFTILQTQDVDFAMEASRKSLNAFAVASVTLEEAQNRESIPIIKRVIEFSFQDVEGFLRLVRLAMEAINRSGFGVIRD</sequence>
<dbReference type="STRING" id="2711.A0A067G9A5"/>
<dbReference type="EMBL" id="KK784883">
    <property type="protein sequence ID" value="KDO75165.1"/>
    <property type="molecule type" value="Genomic_DNA"/>
</dbReference>
<evidence type="ECO:0000259" key="1">
    <source>
        <dbReference type="Pfam" id="PF24756"/>
    </source>
</evidence>
<accession>A0A067G9A5</accession>
<dbReference type="AlphaFoldDB" id="A0A067G9A5"/>
<feature type="domain" description="CWZF3/5/7 THD" evidence="1">
    <location>
        <begin position="6"/>
        <end position="69"/>
    </location>
</feature>
<proteinExistence type="predicted"/>
<reference evidence="2 3" key="1">
    <citation type="submission" date="2014-04" db="EMBL/GenBank/DDBJ databases">
        <authorList>
            <consortium name="International Citrus Genome Consortium"/>
            <person name="Gmitter F."/>
            <person name="Chen C."/>
            <person name="Farmerie W."/>
            <person name="Harkins T."/>
            <person name="Desany B."/>
            <person name="Mohiuddin M."/>
            <person name="Kodira C."/>
            <person name="Borodovsky M."/>
            <person name="Lomsadze A."/>
            <person name="Burns P."/>
            <person name="Jenkins J."/>
            <person name="Prochnik S."/>
            <person name="Shu S."/>
            <person name="Chapman J."/>
            <person name="Pitluck S."/>
            <person name="Schmutz J."/>
            <person name="Rokhsar D."/>
        </authorList>
    </citation>
    <scope>NUCLEOTIDE SEQUENCE</scope>
</reference>
<dbReference type="PANTHER" id="PTHR46524">
    <property type="entry name" value="CW-TYPE ZINC FINGER"/>
    <property type="match status" value="1"/>
</dbReference>
<dbReference type="SMR" id="A0A067G9A5"/>
<organism evidence="2 3">
    <name type="scientific">Citrus sinensis</name>
    <name type="common">Sweet orange</name>
    <name type="synonym">Citrus aurantium var. sinensis</name>
    <dbReference type="NCBI Taxonomy" id="2711"/>
    <lineage>
        <taxon>Eukaryota</taxon>
        <taxon>Viridiplantae</taxon>
        <taxon>Streptophyta</taxon>
        <taxon>Embryophyta</taxon>
        <taxon>Tracheophyta</taxon>
        <taxon>Spermatophyta</taxon>
        <taxon>Magnoliopsida</taxon>
        <taxon>eudicotyledons</taxon>
        <taxon>Gunneridae</taxon>
        <taxon>Pentapetalae</taxon>
        <taxon>rosids</taxon>
        <taxon>malvids</taxon>
        <taxon>Sapindales</taxon>
        <taxon>Rutaceae</taxon>
        <taxon>Aurantioideae</taxon>
        <taxon>Citrus</taxon>
    </lineage>
</organism>
<name>A0A067G9A5_CITSI</name>
<gene>
    <name evidence="2" type="ORF">CISIN_1g048320mg</name>
</gene>